<dbReference type="InterPro" id="IPR010287">
    <property type="entry name" value="DUF892_YciF-like"/>
</dbReference>
<dbReference type="Gene3D" id="1.20.1260.10">
    <property type="match status" value="1"/>
</dbReference>
<evidence type="ECO:0000313" key="3">
    <source>
        <dbReference type="Proteomes" id="UP000255265"/>
    </source>
</evidence>
<organism evidence="2 3">
    <name type="scientific">Pseudacidovorax intermedius</name>
    <dbReference type="NCBI Taxonomy" id="433924"/>
    <lineage>
        <taxon>Bacteria</taxon>
        <taxon>Pseudomonadati</taxon>
        <taxon>Pseudomonadota</taxon>
        <taxon>Betaproteobacteria</taxon>
        <taxon>Burkholderiales</taxon>
        <taxon>Comamonadaceae</taxon>
        <taxon>Pseudacidovorax</taxon>
    </lineage>
</organism>
<keyword evidence="3" id="KW-1185">Reference proteome</keyword>
<proteinExistence type="predicted"/>
<dbReference type="Proteomes" id="UP000255265">
    <property type="component" value="Unassembled WGS sequence"/>
</dbReference>
<protein>
    <submittedName>
        <fullName evidence="2">Ferritin-like metal-binding protein YciE</fullName>
    </submittedName>
</protein>
<feature type="region of interest" description="Disordered" evidence="1">
    <location>
        <begin position="1"/>
        <end position="46"/>
    </location>
</feature>
<dbReference type="CDD" id="cd00657">
    <property type="entry name" value="Ferritin_like"/>
    <property type="match status" value="1"/>
</dbReference>
<dbReference type="STRING" id="433924.NS331_04895"/>
<dbReference type="AlphaFoldDB" id="A0A370FAL7"/>
<sequence length="219" mass="23984">MNPHSGKAFGVDLAQESAAGEEDPGASLDGLAMGGTPADPLSPTPTRSFSMTHPAEHLMDWLRDAHAMEEQAETMLQTASDRLQNYPELKAKMQAHLQETREQARMLRECIQRRGGDTSGMKDMAGKMSAMVQGLTAKMADDEVMKVAMSCYAFEHFEVASYRILVAAAEMAQDTQTRQVCEDILRQEEATAAWMGERLGVLTQEFLVLSQGAGAEAKR</sequence>
<dbReference type="SUPFAM" id="SSF47240">
    <property type="entry name" value="Ferritin-like"/>
    <property type="match status" value="1"/>
</dbReference>
<reference evidence="2 3" key="1">
    <citation type="submission" date="2018-07" db="EMBL/GenBank/DDBJ databases">
        <title>Genomic Encyclopedia of Type Strains, Phase IV (KMG-IV): sequencing the most valuable type-strain genomes for metagenomic binning, comparative biology and taxonomic classification.</title>
        <authorList>
            <person name="Goeker M."/>
        </authorList>
    </citation>
    <scope>NUCLEOTIDE SEQUENCE [LARGE SCALE GENOMIC DNA]</scope>
    <source>
        <strain evidence="2 3">DSM 21352</strain>
    </source>
</reference>
<gene>
    <name evidence="2" type="ORF">DFR41_108107</name>
</gene>
<name>A0A370FAL7_9BURK</name>
<dbReference type="EMBL" id="QQAV01000008">
    <property type="protein sequence ID" value="RDI21983.1"/>
    <property type="molecule type" value="Genomic_DNA"/>
</dbReference>
<evidence type="ECO:0000313" key="2">
    <source>
        <dbReference type="EMBL" id="RDI21983.1"/>
    </source>
</evidence>
<dbReference type="RefSeq" id="WP_244917804.1">
    <property type="nucleotide sequence ID" value="NZ_QQAV01000008.1"/>
</dbReference>
<dbReference type="InterPro" id="IPR009078">
    <property type="entry name" value="Ferritin-like_SF"/>
</dbReference>
<evidence type="ECO:0000256" key="1">
    <source>
        <dbReference type="SAM" id="MobiDB-lite"/>
    </source>
</evidence>
<dbReference type="Pfam" id="PF05974">
    <property type="entry name" value="DUF892"/>
    <property type="match status" value="1"/>
</dbReference>
<accession>A0A370FAL7</accession>
<dbReference type="InterPro" id="IPR012347">
    <property type="entry name" value="Ferritin-like"/>
</dbReference>
<comment type="caution">
    <text evidence="2">The sequence shown here is derived from an EMBL/GenBank/DDBJ whole genome shotgun (WGS) entry which is preliminary data.</text>
</comment>